<reference evidence="2 3" key="1">
    <citation type="submission" date="2017-01" db="EMBL/GenBank/DDBJ databases">
        <title>Genome sequence of Rhodoferax antarcticus ANT.BR, a psychrophilic purple nonsulfur bacterium from an Antarctic microbial mat.</title>
        <authorList>
            <person name="Baker J."/>
            <person name="Riester C."/>
            <person name="Skinner B."/>
            <person name="Newell A."/>
            <person name="Swingley W."/>
            <person name="Madigan M."/>
            <person name="Jung D."/>
            <person name="Asao M."/>
            <person name="Chen M."/>
            <person name="Loughlin P."/>
            <person name="Pan H."/>
            <person name="Lin S."/>
            <person name="Li N."/>
            <person name="Shaw J."/>
            <person name="Prado M."/>
            <person name="Sherman C."/>
            <person name="Li X."/>
            <person name="Tang J."/>
            <person name="Blankenship R."/>
            <person name="Zhao T."/>
            <person name="Touchman J."/>
            <person name="Sattley M."/>
        </authorList>
    </citation>
    <scope>NUCLEOTIDE SEQUENCE [LARGE SCALE GENOMIC DNA]</scope>
    <source>
        <strain evidence="2 3">ANT.BR</strain>
    </source>
</reference>
<feature type="transmembrane region" description="Helical" evidence="1">
    <location>
        <begin position="12"/>
        <end position="29"/>
    </location>
</feature>
<protein>
    <submittedName>
        <fullName evidence="2">Uncharacterized protein</fullName>
    </submittedName>
</protein>
<dbReference type="Proteomes" id="UP000185911">
    <property type="component" value="Unassembled WGS sequence"/>
</dbReference>
<comment type="caution">
    <text evidence="2">The sequence shown here is derived from an EMBL/GenBank/DDBJ whole genome shotgun (WGS) entry which is preliminary data.</text>
</comment>
<dbReference type="RefSeq" id="WP_158025689.1">
    <property type="nucleotide sequence ID" value="NZ_MSYM01000013.1"/>
</dbReference>
<evidence type="ECO:0000256" key="1">
    <source>
        <dbReference type="SAM" id="Phobius"/>
    </source>
</evidence>
<proteinExistence type="predicted"/>
<keyword evidence="1" id="KW-0472">Membrane</keyword>
<keyword evidence="1" id="KW-1133">Transmembrane helix</keyword>
<keyword evidence="3" id="KW-1185">Reference proteome</keyword>
<organism evidence="2 3">
    <name type="scientific">Rhodoferax antarcticus ANT.BR</name>
    <dbReference type="NCBI Taxonomy" id="1111071"/>
    <lineage>
        <taxon>Bacteria</taxon>
        <taxon>Pseudomonadati</taxon>
        <taxon>Pseudomonadota</taxon>
        <taxon>Betaproteobacteria</taxon>
        <taxon>Burkholderiales</taxon>
        <taxon>Comamonadaceae</taxon>
        <taxon>Rhodoferax</taxon>
    </lineage>
</organism>
<evidence type="ECO:0000313" key="2">
    <source>
        <dbReference type="EMBL" id="OLP06241.1"/>
    </source>
</evidence>
<sequence length="58" mass="6520">MSTYVEVDTMLLIFVFIGKMALLVAYAAMSSKLVADCPLRSDCLPWVALDPIFNHQNR</sequence>
<keyword evidence="1" id="KW-0812">Transmembrane</keyword>
<dbReference type="AlphaFoldDB" id="A0A1Q8YDV4"/>
<name>A0A1Q8YDV4_9BURK</name>
<dbReference type="EMBL" id="MSYM01000013">
    <property type="protein sequence ID" value="OLP06241.1"/>
    <property type="molecule type" value="Genomic_DNA"/>
</dbReference>
<evidence type="ECO:0000313" key="3">
    <source>
        <dbReference type="Proteomes" id="UP000185911"/>
    </source>
</evidence>
<accession>A0A1Q8YDV4</accession>
<gene>
    <name evidence="2" type="ORF">BLL52_2472</name>
</gene>